<proteinExistence type="predicted"/>
<sequence>MNGSQQVSAGVREVLTAPRGHRFSHTRTGRRPVPATREELFDQMMEHPKVRYRVEHGEVPPWMATHAARLTRQAAPAPEEPRDPPPPSTRPPARPPTPFVPRPRPAPDDGPRPKPPLPRRPRRPRSHRKPRSRTGWRLAAYALAAATGALAHHLATVLL</sequence>
<feature type="compositionally biased region" description="Basic residues" evidence="1">
    <location>
        <begin position="117"/>
        <end position="134"/>
    </location>
</feature>
<evidence type="ECO:0000256" key="1">
    <source>
        <dbReference type="SAM" id="MobiDB-lite"/>
    </source>
</evidence>
<feature type="compositionally biased region" description="Basic residues" evidence="1">
    <location>
        <begin position="19"/>
        <end position="30"/>
    </location>
</feature>
<dbReference type="RefSeq" id="WP_254417034.1">
    <property type="nucleotide sequence ID" value="NZ_BAAAJB010000069.1"/>
</dbReference>
<feature type="compositionally biased region" description="Pro residues" evidence="1">
    <location>
        <begin position="84"/>
        <end position="104"/>
    </location>
</feature>
<keyword evidence="2" id="KW-0812">Transmembrane</keyword>
<dbReference type="EMBL" id="CP099837">
    <property type="protein sequence ID" value="USY17464.1"/>
    <property type="molecule type" value="Genomic_DNA"/>
</dbReference>
<keyword evidence="4" id="KW-1185">Reference proteome</keyword>
<gene>
    <name evidence="3" type="ORF">NE857_19180</name>
</gene>
<keyword evidence="2" id="KW-0472">Membrane</keyword>
<evidence type="ECO:0000313" key="4">
    <source>
        <dbReference type="Proteomes" id="UP001055940"/>
    </source>
</evidence>
<accession>A0ABY5CZZ9</accession>
<organism evidence="3 4">
    <name type="scientific">Nocardiopsis exhalans</name>
    <dbReference type="NCBI Taxonomy" id="163604"/>
    <lineage>
        <taxon>Bacteria</taxon>
        <taxon>Bacillati</taxon>
        <taxon>Actinomycetota</taxon>
        <taxon>Actinomycetes</taxon>
        <taxon>Streptosporangiales</taxon>
        <taxon>Nocardiopsidaceae</taxon>
        <taxon>Nocardiopsis</taxon>
    </lineage>
</organism>
<feature type="region of interest" description="Disordered" evidence="1">
    <location>
        <begin position="1"/>
        <end position="36"/>
    </location>
</feature>
<keyword evidence="2" id="KW-1133">Transmembrane helix</keyword>
<feature type="transmembrane region" description="Helical" evidence="2">
    <location>
        <begin position="138"/>
        <end position="158"/>
    </location>
</feature>
<reference evidence="3" key="1">
    <citation type="submission" date="2022-06" db="EMBL/GenBank/DDBJ databases">
        <authorList>
            <person name="Ping M."/>
        </authorList>
    </citation>
    <scope>NUCLEOTIDE SEQUENCE</scope>
    <source>
        <strain evidence="3">JCM11759T</strain>
    </source>
</reference>
<dbReference type="Proteomes" id="UP001055940">
    <property type="component" value="Chromosome"/>
</dbReference>
<protein>
    <submittedName>
        <fullName evidence="3">Uncharacterized protein</fullName>
    </submittedName>
</protein>
<evidence type="ECO:0000256" key="2">
    <source>
        <dbReference type="SAM" id="Phobius"/>
    </source>
</evidence>
<name>A0ABY5CZZ9_9ACTN</name>
<evidence type="ECO:0000313" key="3">
    <source>
        <dbReference type="EMBL" id="USY17464.1"/>
    </source>
</evidence>
<feature type="region of interest" description="Disordered" evidence="1">
    <location>
        <begin position="59"/>
        <end position="135"/>
    </location>
</feature>